<evidence type="ECO:0000313" key="3">
    <source>
        <dbReference type="Proteomes" id="UP000521872"/>
    </source>
</evidence>
<protein>
    <submittedName>
        <fullName evidence="2">Uncharacterized protein</fullName>
    </submittedName>
</protein>
<dbReference type="PANTHER" id="PTHR28360">
    <property type="entry name" value="DYNACTIN SUBUNIT 3"/>
    <property type="match status" value="1"/>
</dbReference>
<dbReference type="Pfam" id="PF07426">
    <property type="entry name" value="Dynactin_p22"/>
    <property type="match status" value="1"/>
</dbReference>
<dbReference type="AlphaFoldDB" id="A0A8H4QH16"/>
<dbReference type="GO" id="GO:0005869">
    <property type="term" value="C:dynactin complex"/>
    <property type="evidence" value="ECO:0007669"/>
    <property type="project" value="InterPro"/>
</dbReference>
<dbReference type="PANTHER" id="PTHR28360:SF1">
    <property type="entry name" value="DYNACTIN SUBUNIT 3"/>
    <property type="match status" value="1"/>
</dbReference>
<name>A0A8H4QH16_9AGAR</name>
<evidence type="ECO:0000256" key="1">
    <source>
        <dbReference type="SAM" id="MobiDB-lite"/>
    </source>
</evidence>
<feature type="compositionally biased region" description="Low complexity" evidence="1">
    <location>
        <begin position="70"/>
        <end position="82"/>
    </location>
</feature>
<dbReference type="Proteomes" id="UP000521872">
    <property type="component" value="Unassembled WGS sequence"/>
</dbReference>
<feature type="compositionally biased region" description="Polar residues" evidence="1">
    <location>
        <begin position="97"/>
        <end position="108"/>
    </location>
</feature>
<proteinExistence type="predicted"/>
<organism evidence="2 3">
    <name type="scientific">Agrocybe pediades</name>
    <dbReference type="NCBI Taxonomy" id="84607"/>
    <lineage>
        <taxon>Eukaryota</taxon>
        <taxon>Fungi</taxon>
        <taxon>Dikarya</taxon>
        <taxon>Basidiomycota</taxon>
        <taxon>Agaricomycotina</taxon>
        <taxon>Agaricomycetes</taxon>
        <taxon>Agaricomycetidae</taxon>
        <taxon>Agaricales</taxon>
        <taxon>Agaricineae</taxon>
        <taxon>Strophariaceae</taxon>
        <taxon>Agrocybe</taxon>
    </lineage>
</organism>
<comment type="caution">
    <text evidence="2">The sequence shown here is derived from an EMBL/GenBank/DDBJ whole genome shotgun (WGS) entry which is preliminary data.</text>
</comment>
<reference evidence="2 3" key="1">
    <citation type="submission" date="2019-12" db="EMBL/GenBank/DDBJ databases">
        <authorList>
            <person name="Floudas D."/>
            <person name="Bentzer J."/>
            <person name="Ahren D."/>
            <person name="Johansson T."/>
            <person name="Persson P."/>
            <person name="Tunlid A."/>
        </authorList>
    </citation>
    <scope>NUCLEOTIDE SEQUENCE [LARGE SCALE GENOMIC DNA]</scope>
    <source>
        <strain evidence="2 3">CBS 102.39</strain>
    </source>
</reference>
<evidence type="ECO:0000313" key="2">
    <source>
        <dbReference type="EMBL" id="KAF4610809.1"/>
    </source>
</evidence>
<sequence>MGSNRVGSVFLGDIQRHRHLSSSTHGSTSPPSSPPPSTSAGGTGQNSIAGVFSFSQAQAQAQMHSPTTLAPTTESPSASGSGSEEEEEEEEEELDSVTDSQDSGSNNAGEGGVSAPSGNANGVDGSAAQAPGKVDPVLALELRLRWLEALVFGMKQDTKGKAREEYAGVINYGSVAAANLKPGETLARLAQSVQTRLRKAVEGNEGLRRFMDNYDKNAHLLTPSFALSGTLPDPPTYDKMSPEEINALLAEMEPDIRAADRDMQEIDALEKKGVLGAGHLPDYEKLSSRLEALLKSQEEDAKLAQSLELRISSLVDKHATYIDTLSELFVAWDDTLTETEDKVTRMERDKAERVRLGLA</sequence>
<feature type="region of interest" description="Disordered" evidence="1">
    <location>
        <begin position="1"/>
        <end position="130"/>
    </location>
</feature>
<dbReference type="GO" id="GO:0061640">
    <property type="term" value="P:cytoskeleton-dependent cytokinesis"/>
    <property type="evidence" value="ECO:0007669"/>
    <property type="project" value="InterPro"/>
</dbReference>
<accession>A0A8H4QH16</accession>
<gene>
    <name evidence="2" type="ORF">D9613_007065</name>
</gene>
<dbReference type="InterPro" id="IPR009991">
    <property type="entry name" value="DCTN3"/>
</dbReference>
<feature type="compositionally biased region" description="Acidic residues" evidence="1">
    <location>
        <begin position="83"/>
        <end position="96"/>
    </location>
</feature>
<dbReference type="EMBL" id="JAACJL010000058">
    <property type="protein sequence ID" value="KAF4610809.1"/>
    <property type="molecule type" value="Genomic_DNA"/>
</dbReference>
<keyword evidence="3" id="KW-1185">Reference proteome</keyword>
<feature type="compositionally biased region" description="Low complexity" evidence="1">
    <location>
        <begin position="21"/>
        <end position="30"/>
    </location>
</feature>